<proteinExistence type="predicted"/>
<dbReference type="GO" id="GO:0008270">
    <property type="term" value="F:zinc ion binding"/>
    <property type="evidence" value="ECO:0007669"/>
    <property type="project" value="UniProtKB-KW"/>
</dbReference>
<dbReference type="GO" id="GO:0005675">
    <property type="term" value="C:transcription factor TFIIH holo complex"/>
    <property type="evidence" value="ECO:0007669"/>
    <property type="project" value="TreeGrafter"/>
</dbReference>
<dbReference type="VEuPathDB" id="FungiDB:AB675_280"/>
<evidence type="ECO:0000313" key="7">
    <source>
        <dbReference type="Proteomes" id="UP000038010"/>
    </source>
</evidence>
<organism evidence="6 7">
    <name type="scientific">Cyphellophora attinorum</name>
    <dbReference type="NCBI Taxonomy" id="1664694"/>
    <lineage>
        <taxon>Eukaryota</taxon>
        <taxon>Fungi</taxon>
        <taxon>Dikarya</taxon>
        <taxon>Ascomycota</taxon>
        <taxon>Pezizomycotina</taxon>
        <taxon>Eurotiomycetes</taxon>
        <taxon>Chaetothyriomycetidae</taxon>
        <taxon>Chaetothyriales</taxon>
        <taxon>Cyphellophoraceae</taxon>
        <taxon>Cyphellophora</taxon>
    </lineage>
</organism>
<evidence type="ECO:0000256" key="4">
    <source>
        <dbReference type="PROSITE-ProRule" id="PRU00175"/>
    </source>
</evidence>
<sequence length="270" mass="30554">MAPIATAPDQCPVCKGDQTTNPHMQFKINVACYHRICESCIDRHYKDSGSKNCPVYGCDKILWKRDWRKQTFEDLRVEREVEIRKRVEAILQRDEDEFEDLRAYNDYLELREIMVMNLILNTDVNATNKKLEKYQRANNHFVDKSLKDATGQKPKKRAVDDSVADPSGLIQGLRKIVAPVRIPDYDAFEGMHAAYDYFTLKDEYHEHWTKGGISSSALAGGFDFQATAEEALLTAFAGLGVFIEDEKAQAVGATASSFTQPAKTAVDDVF</sequence>
<dbReference type="PANTHER" id="PTHR12683">
    <property type="entry name" value="CDK-ACTIVATING KINASE ASSEMBLY FACTOR MAT1"/>
    <property type="match status" value="1"/>
</dbReference>
<dbReference type="Pfam" id="PF17121">
    <property type="entry name" value="zf-C3HC4_5"/>
    <property type="match status" value="1"/>
</dbReference>
<dbReference type="PANTHER" id="PTHR12683:SF13">
    <property type="entry name" value="CDK-ACTIVATING KINASE ASSEMBLY FACTOR MAT1"/>
    <property type="match status" value="1"/>
</dbReference>
<keyword evidence="3" id="KW-0862">Zinc</keyword>
<dbReference type="InterPro" id="IPR013083">
    <property type="entry name" value="Znf_RING/FYVE/PHD"/>
</dbReference>
<dbReference type="InterPro" id="IPR017907">
    <property type="entry name" value="Znf_RING_CS"/>
</dbReference>
<dbReference type="RefSeq" id="XP_018005833.1">
    <property type="nucleotide sequence ID" value="XM_018142810.1"/>
</dbReference>
<dbReference type="AlphaFoldDB" id="A0A0N1HBD9"/>
<dbReference type="SUPFAM" id="SSF57850">
    <property type="entry name" value="RING/U-box"/>
    <property type="match status" value="1"/>
</dbReference>
<dbReference type="GeneID" id="28734679"/>
<reference evidence="6 7" key="1">
    <citation type="submission" date="2015-06" db="EMBL/GenBank/DDBJ databases">
        <title>Draft genome of the ant-associated black yeast Phialophora attae CBS 131958.</title>
        <authorList>
            <person name="Moreno L.F."/>
            <person name="Stielow B.J."/>
            <person name="de Hoog S."/>
            <person name="Vicente V.A."/>
            <person name="Weiss V.A."/>
            <person name="de Vries M."/>
            <person name="Cruz L.M."/>
            <person name="Souza E.M."/>
        </authorList>
    </citation>
    <scope>NUCLEOTIDE SEQUENCE [LARGE SCALE GENOMIC DNA]</scope>
    <source>
        <strain evidence="6 7">CBS 131958</strain>
    </source>
</reference>
<dbReference type="EMBL" id="LFJN01000001">
    <property type="protein sequence ID" value="KPI45870.1"/>
    <property type="molecule type" value="Genomic_DNA"/>
</dbReference>
<evidence type="ECO:0000259" key="5">
    <source>
        <dbReference type="PROSITE" id="PS50089"/>
    </source>
</evidence>
<keyword evidence="1" id="KW-0479">Metal-binding</keyword>
<protein>
    <submittedName>
        <fullName evidence="6">RNA polymerase II transcription factor B subunit 3</fullName>
    </submittedName>
</protein>
<gene>
    <name evidence="6" type="ORF">AB675_280</name>
</gene>
<evidence type="ECO:0000256" key="2">
    <source>
        <dbReference type="ARBA" id="ARBA00022771"/>
    </source>
</evidence>
<dbReference type="PROSITE" id="PS50089">
    <property type="entry name" value="ZF_RING_2"/>
    <property type="match status" value="1"/>
</dbReference>
<evidence type="ECO:0000256" key="1">
    <source>
        <dbReference type="ARBA" id="ARBA00022723"/>
    </source>
</evidence>
<dbReference type="OrthoDB" id="5963at2759"/>
<feature type="domain" description="RING-type" evidence="5">
    <location>
        <begin position="11"/>
        <end position="55"/>
    </location>
</feature>
<keyword evidence="2 4" id="KW-0863">Zinc-finger</keyword>
<dbReference type="STRING" id="1664694.A0A0N1HBD9"/>
<dbReference type="InterPro" id="IPR015877">
    <property type="entry name" value="MAT1_centre"/>
</dbReference>
<dbReference type="Gene3D" id="3.30.40.10">
    <property type="entry name" value="Zinc/RING finger domain, C3HC4 (zinc finger)"/>
    <property type="match status" value="1"/>
</dbReference>
<dbReference type="GO" id="GO:0006357">
    <property type="term" value="P:regulation of transcription by RNA polymerase II"/>
    <property type="evidence" value="ECO:0007669"/>
    <property type="project" value="TreeGrafter"/>
</dbReference>
<accession>A0A0N1HBD9</accession>
<dbReference type="Pfam" id="PF06391">
    <property type="entry name" value="MAT1"/>
    <property type="match status" value="1"/>
</dbReference>
<dbReference type="Proteomes" id="UP000038010">
    <property type="component" value="Unassembled WGS sequence"/>
</dbReference>
<dbReference type="PROSITE" id="PS00518">
    <property type="entry name" value="ZF_RING_1"/>
    <property type="match status" value="1"/>
</dbReference>
<comment type="caution">
    <text evidence="6">The sequence shown here is derived from an EMBL/GenBank/DDBJ whole genome shotgun (WGS) entry which is preliminary data.</text>
</comment>
<dbReference type="InterPro" id="IPR001841">
    <property type="entry name" value="Znf_RING"/>
</dbReference>
<evidence type="ECO:0000313" key="6">
    <source>
        <dbReference type="EMBL" id="KPI45870.1"/>
    </source>
</evidence>
<evidence type="ECO:0000256" key="3">
    <source>
        <dbReference type="ARBA" id="ARBA00022833"/>
    </source>
</evidence>
<dbReference type="GO" id="GO:0006281">
    <property type="term" value="P:DNA repair"/>
    <property type="evidence" value="ECO:0007669"/>
    <property type="project" value="TreeGrafter"/>
</dbReference>
<name>A0A0N1HBD9_9EURO</name>
<keyword evidence="7" id="KW-1185">Reference proteome</keyword>